<keyword evidence="2" id="KW-1185">Reference proteome</keyword>
<gene>
    <name evidence="1" type="ORF">CDV36_001744</name>
</gene>
<dbReference type="Proteomes" id="UP000277212">
    <property type="component" value="Unassembled WGS sequence"/>
</dbReference>
<dbReference type="Gene3D" id="2.60.120.620">
    <property type="entry name" value="q2cbj1_9rhob like domain"/>
    <property type="match status" value="1"/>
</dbReference>
<dbReference type="EMBL" id="NKUJ01000017">
    <property type="protein sequence ID" value="RMJ18563.1"/>
    <property type="molecule type" value="Genomic_DNA"/>
</dbReference>
<sequence>MPHAQTTTKTPTIDNVELYVNDGLLAPSEVTKLRVSYPDEPLEELYQRYITEGYVFVKGLLPREDVLAAREAYFTSMAPSGVLKPGTKTVDGIFDDSADPADYPGIGAGSFKNSRPGETNKSEVFVDAALKAHTEPWYSGSEDGKVQGFCNHPALKDFVARLTGWGDATLAVRRTLLRNNTPGNKAIGVHYDQSFMRYGEPTAMTAWVPMGDVKVDGGGLIYLEGGDKLGADIEEDFARKAKAAGMNDEEMRNAFNSNMMSTGFLSEGPADFGRTYGKKWLVSEYEAGDVVFHTPHMIHASTINHDPSGRIRLGTDLRFVNSARPWDTRWNKDYEFGDGL</sequence>
<dbReference type="STRING" id="2010991.A0A3M2SLW7"/>
<name>A0A3M2SLW7_9HYPO</name>
<dbReference type="Pfam" id="PF05721">
    <property type="entry name" value="PhyH"/>
    <property type="match status" value="1"/>
</dbReference>
<organism evidence="1 2">
    <name type="scientific">Fusarium kuroshium</name>
    <dbReference type="NCBI Taxonomy" id="2010991"/>
    <lineage>
        <taxon>Eukaryota</taxon>
        <taxon>Fungi</taxon>
        <taxon>Dikarya</taxon>
        <taxon>Ascomycota</taxon>
        <taxon>Pezizomycotina</taxon>
        <taxon>Sordariomycetes</taxon>
        <taxon>Hypocreomycetidae</taxon>
        <taxon>Hypocreales</taxon>
        <taxon>Nectriaceae</taxon>
        <taxon>Fusarium</taxon>
        <taxon>Fusarium solani species complex</taxon>
    </lineage>
</organism>
<reference evidence="1 2" key="1">
    <citation type="submission" date="2017-06" db="EMBL/GenBank/DDBJ databases">
        <title>Comparative genomic analysis of Ambrosia Fusariam Clade fungi.</title>
        <authorList>
            <person name="Stajich J.E."/>
            <person name="Carrillo J."/>
            <person name="Kijimoto T."/>
            <person name="Eskalen A."/>
            <person name="O'Donnell K."/>
            <person name="Kasson M."/>
        </authorList>
    </citation>
    <scope>NUCLEOTIDE SEQUENCE [LARGE SCALE GENOMIC DNA]</scope>
    <source>
        <strain evidence="1">UCR3666</strain>
    </source>
</reference>
<dbReference type="InterPro" id="IPR008775">
    <property type="entry name" value="Phytyl_CoA_dOase-like"/>
</dbReference>
<dbReference type="OrthoDB" id="2328924at2759"/>
<evidence type="ECO:0000313" key="2">
    <source>
        <dbReference type="Proteomes" id="UP000277212"/>
    </source>
</evidence>
<dbReference type="PANTHER" id="PTHR40128">
    <property type="entry name" value="EXPRESSED PROTEIN"/>
    <property type="match status" value="1"/>
</dbReference>
<evidence type="ECO:0008006" key="3">
    <source>
        <dbReference type="Google" id="ProtNLM"/>
    </source>
</evidence>
<proteinExistence type="predicted"/>
<protein>
    <recommendedName>
        <fullName evidence="3">Phytanoyl-CoA hydroxylase</fullName>
    </recommendedName>
</protein>
<comment type="caution">
    <text evidence="1">The sequence shown here is derived from an EMBL/GenBank/DDBJ whole genome shotgun (WGS) entry which is preliminary data.</text>
</comment>
<evidence type="ECO:0000313" key="1">
    <source>
        <dbReference type="EMBL" id="RMJ18563.1"/>
    </source>
</evidence>
<dbReference type="AlphaFoldDB" id="A0A3M2SLW7"/>
<dbReference type="SUPFAM" id="SSF51197">
    <property type="entry name" value="Clavaminate synthase-like"/>
    <property type="match status" value="1"/>
</dbReference>
<dbReference type="PANTHER" id="PTHR40128:SF1">
    <property type="entry name" value="PHYTANOYL-COA HYDROXYLASE"/>
    <property type="match status" value="1"/>
</dbReference>
<accession>A0A3M2SLW7</accession>